<dbReference type="Pfam" id="PF20431">
    <property type="entry name" value="E_motif"/>
    <property type="match status" value="1"/>
</dbReference>
<dbReference type="PANTHER" id="PTHR47926">
    <property type="entry name" value="PENTATRICOPEPTIDE REPEAT-CONTAINING PROTEIN"/>
    <property type="match status" value="1"/>
</dbReference>
<name>A0ABR0WNH8_REHGL</name>
<keyword evidence="2" id="KW-0677">Repeat</keyword>
<dbReference type="Proteomes" id="UP001318860">
    <property type="component" value="Unassembled WGS sequence"/>
</dbReference>
<feature type="domain" description="DYW" evidence="3">
    <location>
        <begin position="364"/>
        <end position="456"/>
    </location>
</feature>
<comment type="similarity">
    <text evidence="1">Belongs to the PPR family. PCMP-H subfamily.</text>
</comment>
<dbReference type="InterPro" id="IPR032867">
    <property type="entry name" value="DYW_dom"/>
</dbReference>
<dbReference type="InterPro" id="IPR046848">
    <property type="entry name" value="E_motif"/>
</dbReference>
<dbReference type="InterPro" id="IPR046960">
    <property type="entry name" value="PPR_At4g14850-like_plant"/>
</dbReference>
<protein>
    <recommendedName>
        <fullName evidence="3">DYW domain-containing protein</fullName>
    </recommendedName>
</protein>
<dbReference type="Pfam" id="PF01535">
    <property type="entry name" value="PPR"/>
    <property type="match status" value="3"/>
</dbReference>
<keyword evidence="5" id="KW-1185">Reference proteome</keyword>
<evidence type="ECO:0000259" key="3">
    <source>
        <dbReference type="Pfam" id="PF14432"/>
    </source>
</evidence>
<evidence type="ECO:0000256" key="1">
    <source>
        <dbReference type="ARBA" id="ARBA00006643"/>
    </source>
</evidence>
<comment type="caution">
    <text evidence="4">The sequence shown here is derived from an EMBL/GenBank/DDBJ whole genome shotgun (WGS) entry which is preliminary data.</text>
</comment>
<proteinExistence type="inferred from homology"/>
<dbReference type="EMBL" id="JABTTQ020000010">
    <property type="protein sequence ID" value="KAK6147884.1"/>
    <property type="molecule type" value="Genomic_DNA"/>
</dbReference>
<dbReference type="InterPro" id="IPR002885">
    <property type="entry name" value="PPR_rpt"/>
</dbReference>
<organism evidence="4 5">
    <name type="scientific">Rehmannia glutinosa</name>
    <name type="common">Chinese foxglove</name>
    <dbReference type="NCBI Taxonomy" id="99300"/>
    <lineage>
        <taxon>Eukaryota</taxon>
        <taxon>Viridiplantae</taxon>
        <taxon>Streptophyta</taxon>
        <taxon>Embryophyta</taxon>
        <taxon>Tracheophyta</taxon>
        <taxon>Spermatophyta</taxon>
        <taxon>Magnoliopsida</taxon>
        <taxon>eudicotyledons</taxon>
        <taxon>Gunneridae</taxon>
        <taxon>Pentapetalae</taxon>
        <taxon>asterids</taxon>
        <taxon>lamiids</taxon>
        <taxon>Lamiales</taxon>
        <taxon>Orobanchaceae</taxon>
        <taxon>Rehmannieae</taxon>
        <taxon>Rehmannia</taxon>
    </lineage>
</organism>
<evidence type="ECO:0000313" key="5">
    <source>
        <dbReference type="Proteomes" id="UP001318860"/>
    </source>
</evidence>
<dbReference type="Pfam" id="PF14432">
    <property type="entry name" value="DYW_deaminase"/>
    <property type="match status" value="1"/>
</dbReference>
<accession>A0ABR0WNH8</accession>
<dbReference type="PANTHER" id="PTHR47926:SF360">
    <property type="entry name" value="PENTATRICOPEPTIDE REPEAT-CONTAINING PROTEIN"/>
    <property type="match status" value="1"/>
</dbReference>
<sequence>MRRKLFSLGSPFRWSHTAIFNPKLEINVASPQTVYSITDDQKLFSILESCKHSPNFRTAVTVHSKIIKHGYEMYPLLLSMLIKVYVACEKSSLARQLLTEICSFNSDVVSANLLIDSLMKIGEIDIAKKVFSALPARDVVTWNSMIGVMSKRILFGGNGYVQRDQCMVLPDAILIFSALERENISPDPLTFIGIITACSHCGFVEQGRKYFNLMRKKYSIQPQLEHYGAMVDLFARGGSLEEAYAMIKEMPIEPDVVIWRTLLSACRTHKNSKLGEIIVEKIKHLGSGDYVLLSNIYCSTKKWDNAETVRHTMNKKGIQKSIGKSWVELHGTIHRFKAGDRSHTETEAIYTVLEALIRRSRMEGYVSVRDLVLMDISEEEKEENLNYHSEKLALAFAILKSSPGTEILISKNLRTCLDCHGWIKIVSRVLHRVITVRDRIRFHRFGKGSCSCGDYW</sequence>
<gene>
    <name evidence="4" type="ORF">DH2020_018796</name>
</gene>
<evidence type="ECO:0000256" key="2">
    <source>
        <dbReference type="ARBA" id="ARBA00022737"/>
    </source>
</evidence>
<reference evidence="4 5" key="1">
    <citation type="journal article" date="2021" name="Comput. Struct. Biotechnol. J.">
        <title>De novo genome assembly of the potent medicinal plant Rehmannia glutinosa using nanopore technology.</title>
        <authorList>
            <person name="Ma L."/>
            <person name="Dong C."/>
            <person name="Song C."/>
            <person name="Wang X."/>
            <person name="Zheng X."/>
            <person name="Niu Y."/>
            <person name="Chen S."/>
            <person name="Feng W."/>
        </authorList>
    </citation>
    <scope>NUCLEOTIDE SEQUENCE [LARGE SCALE GENOMIC DNA]</scope>
    <source>
        <strain evidence="4">DH-2019</strain>
    </source>
</reference>
<evidence type="ECO:0000313" key="4">
    <source>
        <dbReference type="EMBL" id="KAK6147884.1"/>
    </source>
</evidence>
<dbReference type="InterPro" id="IPR011990">
    <property type="entry name" value="TPR-like_helical_dom_sf"/>
</dbReference>
<dbReference type="Gene3D" id="1.25.40.10">
    <property type="entry name" value="Tetratricopeptide repeat domain"/>
    <property type="match status" value="2"/>
</dbReference>